<keyword evidence="2" id="KW-1185">Reference proteome</keyword>
<comment type="caution">
    <text evidence="1">The sequence shown here is derived from an EMBL/GenBank/DDBJ whole genome shotgun (WGS) entry which is preliminary data.</text>
</comment>
<evidence type="ECO:0000313" key="2">
    <source>
        <dbReference type="Proteomes" id="UP000499080"/>
    </source>
</evidence>
<proteinExistence type="predicted"/>
<dbReference type="Proteomes" id="UP000499080">
    <property type="component" value="Unassembled WGS sequence"/>
</dbReference>
<evidence type="ECO:0000313" key="1">
    <source>
        <dbReference type="EMBL" id="GBN17525.1"/>
    </source>
</evidence>
<dbReference type="AlphaFoldDB" id="A0A4Y2LRS0"/>
<name>A0A4Y2LRS0_ARAVE</name>
<reference evidence="1 2" key="1">
    <citation type="journal article" date="2019" name="Sci. Rep.">
        <title>Orb-weaving spider Araneus ventricosus genome elucidates the spidroin gene catalogue.</title>
        <authorList>
            <person name="Kono N."/>
            <person name="Nakamura H."/>
            <person name="Ohtoshi R."/>
            <person name="Moran D.A.P."/>
            <person name="Shinohara A."/>
            <person name="Yoshida Y."/>
            <person name="Fujiwara M."/>
            <person name="Mori M."/>
            <person name="Tomita M."/>
            <person name="Arakawa K."/>
        </authorList>
    </citation>
    <scope>NUCLEOTIDE SEQUENCE [LARGE SCALE GENOMIC DNA]</scope>
</reference>
<accession>A0A4Y2LRS0</accession>
<sequence length="124" mass="14392">MYHPRANPAEREKRYLKPGLAILVEDQHDSWCEKFPSIRFAINIAVCSSAGQTSAFQTFGRELRTVYEVQNDLRSVILKDTILPEITPYLKRFSKFMAEAKGVAKIQQDLRKEYGDRMQRRAPN</sequence>
<protein>
    <submittedName>
        <fullName evidence="1">Uncharacterized protein</fullName>
    </submittedName>
</protein>
<dbReference type="OrthoDB" id="6145101at2759"/>
<organism evidence="1 2">
    <name type="scientific">Araneus ventricosus</name>
    <name type="common">Orbweaver spider</name>
    <name type="synonym">Epeira ventricosa</name>
    <dbReference type="NCBI Taxonomy" id="182803"/>
    <lineage>
        <taxon>Eukaryota</taxon>
        <taxon>Metazoa</taxon>
        <taxon>Ecdysozoa</taxon>
        <taxon>Arthropoda</taxon>
        <taxon>Chelicerata</taxon>
        <taxon>Arachnida</taxon>
        <taxon>Araneae</taxon>
        <taxon>Araneomorphae</taxon>
        <taxon>Entelegynae</taxon>
        <taxon>Araneoidea</taxon>
        <taxon>Araneidae</taxon>
        <taxon>Araneus</taxon>
    </lineage>
</organism>
<dbReference type="GO" id="GO:0003676">
    <property type="term" value="F:nucleic acid binding"/>
    <property type="evidence" value="ECO:0007669"/>
    <property type="project" value="InterPro"/>
</dbReference>
<gene>
    <name evidence="1" type="ORF">AVEN_142038_1</name>
</gene>
<dbReference type="InterPro" id="IPR036397">
    <property type="entry name" value="RNaseH_sf"/>
</dbReference>
<dbReference type="Gene3D" id="3.30.420.10">
    <property type="entry name" value="Ribonuclease H-like superfamily/Ribonuclease H"/>
    <property type="match status" value="1"/>
</dbReference>
<dbReference type="EMBL" id="BGPR01006268">
    <property type="protein sequence ID" value="GBN17525.1"/>
    <property type="molecule type" value="Genomic_DNA"/>
</dbReference>